<name>A0A0F4GKU4_9PEZI</name>
<feature type="chain" id="PRO_5005180835" evidence="1">
    <location>
        <begin position="22"/>
        <end position="72"/>
    </location>
</feature>
<evidence type="ECO:0000256" key="1">
    <source>
        <dbReference type="SAM" id="SignalP"/>
    </source>
</evidence>
<accession>A0A0F4GKU4</accession>
<comment type="caution">
    <text evidence="2">The sequence shown here is derived from an EMBL/GenBank/DDBJ whole genome shotgun (WGS) entry which is preliminary data.</text>
</comment>
<dbReference type="Proteomes" id="UP000033647">
    <property type="component" value="Unassembled WGS sequence"/>
</dbReference>
<keyword evidence="1" id="KW-0732">Signal</keyword>
<evidence type="ECO:0000313" key="2">
    <source>
        <dbReference type="EMBL" id="KJX97702.1"/>
    </source>
</evidence>
<dbReference type="AlphaFoldDB" id="A0A0F4GKU4"/>
<reference evidence="2 3" key="1">
    <citation type="submission" date="2015-03" db="EMBL/GenBank/DDBJ databases">
        <title>RNA-seq based gene annotation and comparative genomics of four Zymoseptoria species reveal species-specific pathogenicity related genes and transposable element activity.</title>
        <authorList>
            <person name="Grandaubert J."/>
            <person name="Bhattacharyya A."/>
            <person name="Stukenbrock E.H."/>
        </authorList>
    </citation>
    <scope>NUCLEOTIDE SEQUENCE [LARGE SCALE GENOMIC DNA]</scope>
    <source>
        <strain evidence="2 3">Zb18110</strain>
    </source>
</reference>
<evidence type="ECO:0000313" key="3">
    <source>
        <dbReference type="Proteomes" id="UP000033647"/>
    </source>
</evidence>
<organism evidence="2 3">
    <name type="scientific">Zymoseptoria brevis</name>
    <dbReference type="NCBI Taxonomy" id="1047168"/>
    <lineage>
        <taxon>Eukaryota</taxon>
        <taxon>Fungi</taxon>
        <taxon>Dikarya</taxon>
        <taxon>Ascomycota</taxon>
        <taxon>Pezizomycotina</taxon>
        <taxon>Dothideomycetes</taxon>
        <taxon>Dothideomycetidae</taxon>
        <taxon>Mycosphaerellales</taxon>
        <taxon>Mycosphaerellaceae</taxon>
        <taxon>Zymoseptoria</taxon>
    </lineage>
</organism>
<sequence length="72" mass="7855">MKVISQLLGLAMCLAAIGVQAAPLEGETIEKRINIQCSKRTAQSGAFRRHNGFGKLKQVTTRGREARQLAEC</sequence>
<keyword evidence="3" id="KW-1185">Reference proteome</keyword>
<gene>
    <name evidence="2" type="ORF">TI39_contig469g00006</name>
</gene>
<protein>
    <submittedName>
        <fullName evidence="2">Uncharacterized protein</fullName>
    </submittedName>
</protein>
<proteinExistence type="predicted"/>
<dbReference type="EMBL" id="LAFY01000461">
    <property type="protein sequence ID" value="KJX97702.1"/>
    <property type="molecule type" value="Genomic_DNA"/>
</dbReference>
<feature type="signal peptide" evidence="1">
    <location>
        <begin position="1"/>
        <end position="21"/>
    </location>
</feature>